<evidence type="ECO:0000313" key="2">
    <source>
        <dbReference type="EMBL" id="KAB0637262.1"/>
    </source>
</evidence>
<dbReference type="RefSeq" id="WP_150998886.1">
    <property type="nucleotide sequence ID" value="NZ_CABVPM010000031.1"/>
</dbReference>
<name>A0A6L3MYH5_9BURK</name>
<protein>
    <submittedName>
        <fullName evidence="2">Glycoside hydrolase family 104 protein</fullName>
    </submittedName>
</protein>
<dbReference type="CDD" id="cd00736">
    <property type="entry name" value="lambda_lys-like"/>
    <property type="match status" value="1"/>
</dbReference>
<dbReference type="AlphaFoldDB" id="A0A6L3MYH5"/>
<keyword evidence="1" id="KW-0812">Transmembrane</keyword>
<evidence type="ECO:0000313" key="3">
    <source>
        <dbReference type="Proteomes" id="UP000473470"/>
    </source>
</evidence>
<dbReference type="EMBL" id="VZOK01000021">
    <property type="protein sequence ID" value="KAB0637262.1"/>
    <property type="molecule type" value="Genomic_DNA"/>
</dbReference>
<keyword evidence="1" id="KW-1133">Transmembrane helix</keyword>
<keyword evidence="1" id="KW-0472">Membrane</keyword>
<gene>
    <name evidence="2" type="ORF">F7R25_15980</name>
</gene>
<reference evidence="2 3" key="1">
    <citation type="submission" date="2019-09" db="EMBL/GenBank/DDBJ databases">
        <title>Draft genome sequences of 48 bacterial type strains from the CCUG.</title>
        <authorList>
            <person name="Tunovic T."/>
            <person name="Pineiro-Iglesias B."/>
            <person name="Unosson C."/>
            <person name="Inganas E."/>
            <person name="Ohlen M."/>
            <person name="Cardew S."/>
            <person name="Jensie-Markopoulos S."/>
            <person name="Salva-Serra F."/>
            <person name="Jaen-Luchoro D."/>
            <person name="Karlsson R."/>
            <person name="Svensson-Stadler L."/>
            <person name="Chun J."/>
            <person name="Moore E."/>
        </authorList>
    </citation>
    <scope>NUCLEOTIDE SEQUENCE [LARGE SCALE GENOMIC DNA]</scope>
    <source>
        <strain evidence="2 3">CCUG 65686</strain>
    </source>
</reference>
<keyword evidence="2" id="KW-0378">Hydrolase</keyword>
<organism evidence="2 3">
    <name type="scientific">Burkholderia stagnalis</name>
    <dbReference type="NCBI Taxonomy" id="1503054"/>
    <lineage>
        <taxon>Bacteria</taxon>
        <taxon>Pseudomonadati</taxon>
        <taxon>Pseudomonadota</taxon>
        <taxon>Betaproteobacteria</taxon>
        <taxon>Burkholderiales</taxon>
        <taxon>Burkholderiaceae</taxon>
        <taxon>Burkholderia</taxon>
        <taxon>Burkholderia cepacia complex</taxon>
    </lineage>
</organism>
<feature type="transmembrane region" description="Helical" evidence="1">
    <location>
        <begin position="7"/>
        <end position="23"/>
    </location>
</feature>
<comment type="caution">
    <text evidence="2">The sequence shown here is derived from an EMBL/GenBank/DDBJ whole genome shotgun (WGS) entry which is preliminary data.</text>
</comment>
<dbReference type="GO" id="GO:0016787">
    <property type="term" value="F:hydrolase activity"/>
    <property type="evidence" value="ECO:0007669"/>
    <property type="project" value="UniProtKB-KW"/>
</dbReference>
<sequence>MNAPGPLYLIAAGTLAAAAYVWWTNGSAGVTYDPSAADGGSATDAGSGGGFFTDMVSNMNSSVQNAFTDPASALSNTNVQAFLRMVRVGEGTAGANGYTTLFGGGQFSDTSRHPNVKVTRGGYTSTAAGAYQILYSTWLEAQAALGLPDFSPASQDLAACWLIKRRGALADVQNGAVATAIGKCNKEWASLAGSPYGQPTLTLAQDETNFAAFGGVQTDAGTSA</sequence>
<evidence type="ECO:0000256" key="1">
    <source>
        <dbReference type="SAM" id="Phobius"/>
    </source>
</evidence>
<accession>A0A6L3MYH5</accession>
<proteinExistence type="predicted"/>
<dbReference type="InterPro" id="IPR023346">
    <property type="entry name" value="Lysozyme-like_dom_sf"/>
</dbReference>
<dbReference type="SUPFAM" id="SSF53955">
    <property type="entry name" value="Lysozyme-like"/>
    <property type="match status" value="1"/>
</dbReference>
<dbReference type="Gene3D" id="1.10.530.10">
    <property type="match status" value="1"/>
</dbReference>
<dbReference type="Proteomes" id="UP000473470">
    <property type="component" value="Unassembled WGS sequence"/>
</dbReference>